<dbReference type="PROSITE" id="PS50932">
    <property type="entry name" value="HTH_LACI_2"/>
    <property type="match status" value="1"/>
</dbReference>
<dbReference type="Pfam" id="PF00356">
    <property type="entry name" value="LacI"/>
    <property type="match status" value="1"/>
</dbReference>
<evidence type="ECO:0000313" key="5">
    <source>
        <dbReference type="EMBL" id="GGA46565.1"/>
    </source>
</evidence>
<comment type="caution">
    <text evidence="5">The sequence shown here is derived from an EMBL/GenBank/DDBJ whole genome shotgun (WGS) entry which is preliminary data.</text>
</comment>
<evidence type="ECO:0000256" key="3">
    <source>
        <dbReference type="ARBA" id="ARBA00023163"/>
    </source>
</evidence>
<dbReference type="InterPro" id="IPR001761">
    <property type="entry name" value="Peripla_BP/Lac1_sug-bd_dom"/>
</dbReference>
<dbReference type="CDD" id="cd01392">
    <property type="entry name" value="HTH_LacI"/>
    <property type="match status" value="1"/>
</dbReference>
<dbReference type="SUPFAM" id="SSF53822">
    <property type="entry name" value="Periplasmic binding protein-like I"/>
    <property type="match status" value="1"/>
</dbReference>
<dbReference type="Gene3D" id="3.40.50.2300">
    <property type="match status" value="1"/>
</dbReference>
<evidence type="ECO:0000256" key="1">
    <source>
        <dbReference type="ARBA" id="ARBA00023015"/>
    </source>
</evidence>
<dbReference type="EMBL" id="BMHF01000014">
    <property type="protein sequence ID" value="GGA46565.1"/>
    <property type="molecule type" value="Genomic_DNA"/>
</dbReference>
<dbReference type="Pfam" id="PF00532">
    <property type="entry name" value="Peripla_BP_1"/>
    <property type="match status" value="1"/>
</dbReference>
<dbReference type="SUPFAM" id="SSF47413">
    <property type="entry name" value="lambda repressor-like DNA-binding domains"/>
    <property type="match status" value="1"/>
</dbReference>
<name>A0ABQ1GMF4_9BACL</name>
<sequence>MWRVLNHHPYVQEDKRRRVEAIIEELNYQQNMNAVHLVKGKTRTVGVLLPYIDHPSFQLMAGGILEAAFQLQHSVLFCPTNYIEQEELNYLQMLKSKQIDGLIVCSPINLTGSVWIRGRPVQHL</sequence>
<dbReference type="Proteomes" id="UP000609323">
    <property type="component" value="Unassembled WGS sequence"/>
</dbReference>
<evidence type="ECO:0000313" key="6">
    <source>
        <dbReference type="Proteomes" id="UP000609323"/>
    </source>
</evidence>
<keyword evidence="1" id="KW-0805">Transcription regulation</keyword>
<accession>A0ABQ1GMF4</accession>
<dbReference type="InterPro" id="IPR010982">
    <property type="entry name" value="Lambda_DNA-bd_dom_sf"/>
</dbReference>
<gene>
    <name evidence="5" type="ORF">GCM10010917_34840</name>
</gene>
<keyword evidence="3" id="KW-0804">Transcription</keyword>
<keyword evidence="2" id="KW-0238">DNA-binding</keyword>
<dbReference type="PANTHER" id="PTHR30146:SF105">
    <property type="entry name" value="CATABOLITE CONTROL PROTEIN B"/>
    <property type="match status" value="1"/>
</dbReference>
<dbReference type="Gene3D" id="1.10.260.40">
    <property type="entry name" value="lambda repressor-like DNA-binding domains"/>
    <property type="match status" value="1"/>
</dbReference>
<keyword evidence="6" id="KW-1185">Reference proteome</keyword>
<organism evidence="5 6">
    <name type="scientific">Paenibacillus physcomitrellae</name>
    <dbReference type="NCBI Taxonomy" id="1619311"/>
    <lineage>
        <taxon>Bacteria</taxon>
        <taxon>Bacillati</taxon>
        <taxon>Bacillota</taxon>
        <taxon>Bacilli</taxon>
        <taxon>Bacillales</taxon>
        <taxon>Paenibacillaceae</taxon>
        <taxon>Paenibacillus</taxon>
    </lineage>
</organism>
<proteinExistence type="predicted"/>
<evidence type="ECO:0000259" key="4">
    <source>
        <dbReference type="PROSITE" id="PS50932"/>
    </source>
</evidence>
<dbReference type="SMART" id="SM00354">
    <property type="entry name" value="HTH_LACI"/>
    <property type="match status" value="1"/>
</dbReference>
<dbReference type="PANTHER" id="PTHR30146">
    <property type="entry name" value="LACI-RELATED TRANSCRIPTIONAL REPRESSOR"/>
    <property type="match status" value="1"/>
</dbReference>
<reference evidence="6" key="1">
    <citation type="journal article" date="2019" name="Int. J. Syst. Evol. Microbiol.">
        <title>The Global Catalogue of Microorganisms (GCM) 10K type strain sequencing project: providing services to taxonomists for standard genome sequencing and annotation.</title>
        <authorList>
            <consortium name="The Broad Institute Genomics Platform"/>
            <consortium name="The Broad Institute Genome Sequencing Center for Infectious Disease"/>
            <person name="Wu L."/>
            <person name="Ma J."/>
        </authorList>
    </citation>
    <scope>NUCLEOTIDE SEQUENCE [LARGE SCALE GENOMIC DNA]</scope>
    <source>
        <strain evidence="6">CGMCC 1.15044</strain>
    </source>
</reference>
<evidence type="ECO:0000256" key="2">
    <source>
        <dbReference type="ARBA" id="ARBA00023125"/>
    </source>
</evidence>
<dbReference type="InterPro" id="IPR028082">
    <property type="entry name" value="Peripla_BP_I"/>
</dbReference>
<feature type="domain" description="HTH lacI-type" evidence="4">
    <location>
        <begin position="3"/>
        <end position="39"/>
    </location>
</feature>
<protein>
    <recommendedName>
        <fullName evidence="4">HTH lacI-type domain-containing protein</fullName>
    </recommendedName>
</protein>
<dbReference type="InterPro" id="IPR000843">
    <property type="entry name" value="HTH_LacI"/>
</dbReference>